<evidence type="ECO:0000256" key="3">
    <source>
        <dbReference type="RuleBase" id="RU000363"/>
    </source>
</evidence>
<name>A0A2W0HE23_9BACI</name>
<gene>
    <name evidence="4" type="ORF">CR205_06545</name>
</gene>
<dbReference type="PANTHER" id="PTHR44196:SF1">
    <property type="entry name" value="DEHYDROGENASE_REDUCTASE SDR FAMILY MEMBER 7B"/>
    <property type="match status" value="1"/>
</dbReference>
<evidence type="ECO:0008006" key="6">
    <source>
        <dbReference type="Google" id="ProtNLM"/>
    </source>
</evidence>
<dbReference type="Proteomes" id="UP000248066">
    <property type="component" value="Unassembled WGS sequence"/>
</dbReference>
<dbReference type="PRINTS" id="PR00080">
    <property type="entry name" value="SDRFAMILY"/>
</dbReference>
<dbReference type="Pfam" id="PF00106">
    <property type="entry name" value="adh_short"/>
    <property type="match status" value="1"/>
</dbReference>
<comment type="similarity">
    <text evidence="1 3">Belongs to the short-chain dehydrogenases/reductases (SDR) family.</text>
</comment>
<dbReference type="EMBL" id="PDOF01000001">
    <property type="protein sequence ID" value="PYZ98250.1"/>
    <property type="molecule type" value="Genomic_DNA"/>
</dbReference>
<keyword evidence="5" id="KW-1185">Reference proteome</keyword>
<accession>A0A2W0HE23</accession>
<dbReference type="Gene3D" id="3.40.50.720">
    <property type="entry name" value="NAD(P)-binding Rossmann-like Domain"/>
    <property type="match status" value="1"/>
</dbReference>
<proteinExistence type="inferred from homology"/>
<reference evidence="4 5" key="1">
    <citation type="submission" date="2017-10" db="EMBL/GenBank/DDBJ databases">
        <title>Bacillus sp. nov., a halophilic bacterium isolated from a Yangshapao Lake.</title>
        <authorList>
            <person name="Wang H."/>
        </authorList>
    </citation>
    <scope>NUCLEOTIDE SEQUENCE [LARGE SCALE GENOMIC DNA]</scope>
    <source>
        <strain evidence="4 5">YSP-3</strain>
    </source>
</reference>
<evidence type="ECO:0000313" key="4">
    <source>
        <dbReference type="EMBL" id="PYZ98250.1"/>
    </source>
</evidence>
<keyword evidence="2" id="KW-0560">Oxidoreductase</keyword>
<sequence>MFQLNHGKGIRPAHVEVRYNNVHIPGGIDVKGKTVIVTGGARGIGREVTKKLAAEGAQVIAVAKHESSLEKLADDVPECTTYLCDVTRSAETASMIENIVNTHGSVDVLINNAGTGVWNTIEDMTEEEWDLQLDTNLKGVFLLCKAVFPVMKEQGGGHILNVASDLAYTTREKTGAYCASKWGLLGLSGSLLKEGAPFNIRVSTVSPGLVQTDFGGVSADRKREKGLTPETVAEHILQVLHTGTETGSVDVIVKPAVR</sequence>
<dbReference type="SUPFAM" id="SSF51735">
    <property type="entry name" value="NAD(P)-binding Rossmann-fold domains"/>
    <property type="match status" value="1"/>
</dbReference>
<dbReference type="CDD" id="cd05233">
    <property type="entry name" value="SDR_c"/>
    <property type="match status" value="1"/>
</dbReference>
<dbReference type="InterPro" id="IPR036291">
    <property type="entry name" value="NAD(P)-bd_dom_sf"/>
</dbReference>
<dbReference type="GO" id="GO:0016020">
    <property type="term" value="C:membrane"/>
    <property type="evidence" value="ECO:0007669"/>
    <property type="project" value="TreeGrafter"/>
</dbReference>
<evidence type="ECO:0000256" key="1">
    <source>
        <dbReference type="ARBA" id="ARBA00006484"/>
    </source>
</evidence>
<dbReference type="FunFam" id="3.40.50.720:FF:000084">
    <property type="entry name" value="Short-chain dehydrogenase reductase"/>
    <property type="match status" value="1"/>
</dbReference>
<dbReference type="PANTHER" id="PTHR44196">
    <property type="entry name" value="DEHYDROGENASE/REDUCTASE SDR FAMILY MEMBER 7B"/>
    <property type="match status" value="1"/>
</dbReference>
<dbReference type="GO" id="GO:0016491">
    <property type="term" value="F:oxidoreductase activity"/>
    <property type="evidence" value="ECO:0007669"/>
    <property type="project" value="UniProtKB-KW"/>
</dbReference>
<comment type="caution">
    <text evidence="4">The sequence shown here is derived from an EMBL/GenBank/DDBJ whole genome shotgun (WGS) entry which is preliminary data.</text>
</comment>
<dbReference type="InterPro" id="IPR002347">
    <property type="entry name" value="SDR_fam"/>
</dbReference>
<evidence type="ECO:0000313" key="5">
    <source>
        <dbReference type="Proteomes" id="UP000248066"/>
    </source>
</evidence>
<dbReference type="AlphaFoldDB" id="A0A2W0HE23"/>
<dbReference type="PRINTS" id="PR00081">
    <property type="entry name" value="GDHRDH"/>
</dbReference>
<evidence type="ECO:0000256" key="2">
    <source>
        <dbReference type="ARBA" id="ARBA00023002"/>
    </source>
</evidence>
<dbReference type="GO" id="GO:0008206">
    <property type="term" value="P:bile acid metabolic process"/>
    <property type="evidence" value="ECO:0007669"/>
    <property type="project" value="UniProtKB-ARBA"/>
</dbReference>
<organism evidence="4 5">
    <name type="scientific">Alteribacter lacisalsi</name>
    <dbReference type="NCBI Taxonomy" id="2045244"/>
    <lineage>
        <taxon>Bacteria</taxon>
        <taxon>Bacillati</taxon>
        <taxon>Bacillota</taxon>
        <taxon>Bacilli</taxon>
        <taxon>Bacillales</taxon>
        <taxon>Bacillaceae</taxon>
        <taxon>Alteribacter</taxon>
    </lineage>
</organism>
<protein>
    <recommendedName>
        <fullName evidence="6">SDR family oxidoreductase</fullName>
    </recommendedName>
</protein>